<dbReference type="AlphaFoldDB" id="A0A9N9PU93"/>
<evidence type="ECO:0000256" key="2">
    <source>
        <dbReference type="SAM" id="Coils"/>
    </source>
</evidence>
<dbReference type="GO" id="GO:0034271">
    <property type="term" value="C:phosphatidylinositol 3-kinase complex, class III, type I"/>
    <property type="evidence" value="ECO:0007669"/>
    <property type="project" value="TreeGrafter"/>
</dbReference>
<proteinExistence type="inferred from homology"/>
<dbReference type="PANTHER" id="PTHR12768:SF4">
    <property type="entry name" value="BECLIN-1"/>
    <property type="match status" value="1"/>
</dbReference>
<accession>A0A9N9PU93</accession>
<feature type="coiled-coil region" evidence="2">
    <location>
        <begin position="163"/>
        <end position="259"/>
    </location>
</feature>
<dbReference type="FunFam" id="1.10.418.40:FF:000005">
    <property type="entry name" value="Autophagy protein Apg6, putative"/>
    <property type="match status" value="1"/>
</dbReference>
<keyword evidence="7" id="KW-1185">Reference proteome</keyword>
<evidence type="ECO:0000259" key="5">
    <source>
        <dbReference type="Pfam" id="PF17675"/>
    </source>
</evidence>
<name>A0A9N9PU93_9HELO</name>
<dbReference type="InterPro" id="IPR041691">
    <property type="entry name" value="Atg6/beclin_CC"/>
</dbReference>
<organism evidence="6 7">
    <name type="scientific">Hymenoscyphus albidus</name>
    <dbReference type="NCBI Taxonomy" id="595503"/>
    <lineage>
        <taxon>Eukaryota</taxon>
        <taxon>Fungi</taxon>
        <taxon>Dikarya</taxon>
        <taxon>Ascomycota</taxon>
        <taxon>Pezizomycotina</taxon>
        <taxon>Leotiomycetes</taxon>
        <taxon>Helotiales</taxon>
        <taxon>Helotiaceae</taxon>
        <taxon>Hymenoscyphus</taxon>
    </lineage>
</organism>
<feature type="region of interest" description="Disordered" evidence="3">
    <location>
        <begin position="109"/>
        <end position="134"/>
    </location>
</feature>
<dbReference type="Gene3D" id="6.10.250.3110">
    <property type="match status" value="1"/>
</dbReference>
<dbReference type="EMBL" id="CAJVRM010000131">
    <property type="protein sequence ID" value="CAG8975298.1"/>
    <property type="molecule type" value="Genomic_DNA"/>
</dbReference>
<feature type="region of interest" description="Disordered" evidence="3">
    <location>
        <begin position="55"/>
        <end position="85"/>
    </location>
</feature>
<comment type="similarity">
    <text evidence="1">Belongs to the beclin family.</text>
</comment>
<dbReference type="GO" id="GO:0000407">
    <property type="term" value="C:phagophore assembly site"/>
    <property type="evidence" value="ECO:0007669"/>
    <property type="project" value="TreeGrafter"/>
</dbReference>
<dbReference type="GO" id="GO:0030674">
    <property type="term" value="F:protein-macromolecule adaptor activity"/>
    <property type="evidence" value="ECO:0007669"/>
    <property type="project" value="TreeGrafter"/>
</dbReference>
<protein>
    <recommendedName>
        <fullName evidence="8">Autophagy-related protein 6</fullName>
    </recommendedName>
</protein>
<feature type="domain" description="Atg6/beclin coiled-coil" evidence="5">
    <location>
        <begin position="160"/>
        <end position="288"/>
    </location>
</feature>
<dbReference type="InterPro" id="IPR040455">
    <property type="entry name" value="Atg6_BARA"/>
</dbReference>
<dbReference type="InterPro" id="IPR038274">
    <property type="entry name" value="Atg6/Beclin_C_sf"/>
</dbReference>
<dbReference type="InterPro" id="IPR007243">
    <property type="entry name" value="Atg6/Beclin"/>
</dbReference>
<dbReference type="Pfam" id="PF04111">
    <property type="entry name" value="APG6"/>
    <property type="match status" value="1"/>
</dbReference>
<dbReference type="GO" id="GO:0006995">
    <property type="term" value="P:cellular response to nitrogen starvation"/>
    <property type="evidence" value="ECO:0007669"/>
    <property type="project" value="TreeGrafter"/>
</dbReference>
<dbReference type="GO" id="GO:0045324">
    <property type="term" value="P:late endosome to vacuole transport"/>
    <property type="evidence" value="ECO:0007669"/>
    <property type="project" value="TreeGrafter"/>
</dbReference>
<feature type="compositionally biased region" description="Polar residues" evidence="3">
    <location>
        <begin position="59"/>
        <end position="68"/>
    </location>
</feature>
<dbReference type="Gene3D" id="1.10.418.40">
    <property type="entry name" value="Autophagy protein 6/Beclin 1"/>
    <property type="match status" value="1"/>
</dbReference>
<evidence type="ECO:0008006" key="8">
    <source>
        <dbReference type="Google" id="ProtNLM"/>
    </source>
</evidence>
<feature type="compositionally biased region" description="Basic and acidic residues" evidence="3">
    <location>
        <begin position="110"/>
        <end position="122"/>
    </location>
</feature>
<evidence type="ECO:0000256" key="1">
    <source>
        <dbReference type="ARBA" id="ARBA00005965"/>
    </source>
</evidence>
<evidence type="ECO:0000313" key="7">
    <source>
        <dbReference type="Proteomes" id="UP000701801"/>
    </source>
</evidence>
<keyword evidence="2" id="KW-0175">Coiled coil</keyword>
<dbReference type="GO" id="GO:0000045">
    <property type="term" value="P:autophagosome assembly"/>
    <property type="evidence" value="ECO:0007669"/>
    <property type="project" value="TreeGrafter"/>
</dbReference>
<sequence length="506" mass="56809">MYCQKCRAPLKLDSSLEDLNPAAFDLLVGASSQQQPKNIPPSRPGYPQERKQLYDRVSRNSSSPTLRRNISGARRSDASSLEPRTGLANPAMSFVMLTESQVVPASIVKSPEDTNPKRRGLEDIVNMDGTDGEGKAMSQEMERVSRLFEILSARSDIDHPVCVECADLLVEGLQQRLNAATKERDAYSGFLKQVNAEIPTEDEVKEAQDQLAQAKADEATAIEELKKLEKEKSEVDKEIAQLEEEARALDNEEEQFWRERNAFSIKLNDFQNVRDSVNQQYDHDSQLLEKLQRTNVYNDTFCISHDGNFGTINGLRLGRLSNVAVDWQEINAAWGHTLLLLATVAEKLGFKFHGYELQPMGSTSRIIRYDYPSPSASRAGSQRSSTTRAPTRKVLELYSSGDMPLGLTFMHRKFDTAMVAFLACVKQVGEFVEEESMKGGNDPLRLPYKIDGDKIYKNDVDKMDSVSIKLGIAQDDSWSRACKYTLTCCKFLLAHTSNTARTPRKK</sequence>
<gene>
    <name evidence="6" type="ORF">HYALB_00008082</name>
</gene>
<comment type="caution">
    <text evidence="6">The sequence shown here is derived from an EMBL/GenBank/DDBJ whole genome shotgun (WGS) entry which is preliminary data.</text>
</comment>
<dbReference type="GO" id="GO:0043548">
    <property type="term" value="F:phosphatidylinositol 3-kinase binding"/>
    <property type="evidence" value="ECO:0007669"/>
    <property type="project" value="TreeGrafter"/>
</dbReference>
<dbReference type="Pfam" id="PF17675">
    <property type="entry name" value="APG6_N"/>
    <property type="match status" value="1"/>
</dbReference>
<dbReference type="OrthoDB" id="20368at2759"/>
<evidence type="ECO:0000256" key="3">
    <source>
        <dbReference type="SAM" id="MobiDB-lite"/>
    </source>
</evidence>
<dbReference type="GO" id="GO:0000423">
    <property type="term" value="P:mitophagy"/>
    <property type="evidence" value="ECO:0007669"/>
    <property type="project" value="TreeGrafter"/>
</dbReference>
<reference evidence="6" key="1">
    <citation type="submission" date="2021-07" db="EMBL/GenBank/DDBJ databases">
        <authorList>
            <person name="Durling M."/>
        </authorList>
    </citation>
    <scope>NUCLEOTIDE SEQUENCE</scope>
</reference>
<evidence type="ECO:0000259" key="4">
    <source>
        <dbReference type="Pfam" id="PF04111"/>
    </source>
</evidence>
<evidence type="ECO:0000313" key="6">
    <source>
        <dbReference type="EMBL" id="CAG8975298.1"/>
    </source>
</evidence>
<dbReference type="PANTHER" id="PTHR12768">
    <property type="entry name" value="BECLIN 1"/>
    <property type="match status" value="1"/>
</dbReference>
<dbReference type="Proteomes" id="UP000701801">
    <property type="component" value="Unassembled WGS sequence"/>
</dbReference>
<feature type="domain" description="Atg6 BARA" evidence="4">
    <location>
        <begin position="291"/>
        <end position="498"/>
    </location>
</feature>
<dbReference type="GO" id="GO:0034272">
    <property type="term" value="C:phosphatidylinositol 3-kinase complex, class III, type II"/>
    <property type="evidence" value="ECO:0007669"/>
    <property type="project" value="TreeGrafter"/>
</dbReference>